<dbReference type="GO" id="GO:0046353">
    <property type="term" value="F:aminoglycoside 3-N-acetyltransferase activity"/>
    <property type="evidence" value="ECO:0007669"/>
    <property type="project" value="UniProtKB-EC"/>
</dbReference>
<dbReference type="PANTHER" id="PTHR11104">
    <property type="entry name" value="AMINOGLYCOSIDE N3-ACETYLTRANSFERASE"/>
    <property type="match status" value="1"/>
</dbReference>
<dbReference type="InterPro" id="IPR028345">
    <property type="entry name" value="Antibiotic_NAT-like"/>
</dbReference>
<proteinExistence type="inferred from homology"/>
<dbReference type="AlphaFoldDB" id="A0A2M7S5D9"/>
<evidence type="ECO:0000256" key="2">
    <source>
        <dbReference type="ARBA" id="ARBA00022679"/>
    </source>
</evidence>
<gene>
    <name evidence="5" type="ORF">COY52_11635</name>
</gene>
<name>A0A2M7S5D9_9BACT</name>
<dbReference type="InterPro" id="IPR003679">
    <property type="entry name" value="Amioglycoside_AcTrfase"/>
</dbReference>
<evidence type="ECO:0000256" key="4">
    <source>
        <dbReference type="RuleBase" id="RU365031"/>
    </source>
</evidence>
<protein>
    <recommendedName>
        <fullName evidence="4">Aminoglycoside N(3)-acetyltransferase</fullName>
        <ecNumber evidence="4">2.3.1.-</ecNumber>
    </recommendedName>
</protein>
<evidence type="ECO:0000256" key="1">
    <source>
        <dbReference type="ARBA" id="ARBA00006383"/>
    </source>
</evidence>
<dbReference type="Proteomes" id="UP000229307">
    <property type="component" value="Unassembled WGS sequence"/>
</dbReference>
<dbReference type="GO" id="GO:0046677">
    <property type="term" value="P:response to antibiotic"/>
    <property type="evidence" value="ECO:0007669"/>
    <property type="project" value="UniProtKB-KW"/>
</dbReference>
<dbReference type="SUPFAM" id="SSF110710">
    <property type="entry name" value="TTHA0583/YokD-like"/>
    <property type="match status" value="1"/>
</dbReference>
<evidence type="ECO:0000313" key="6">
    <source>
        <dbReference type="Proteomes" id="UP000229307"/>
    </source>
</evidence>
<accession>A0A2M7S5D9</accession>
<comment type="similarity">
    <text evidence="1 4">Belongs to the antibiotic N-acetyltransferase family.</text>
</comment>
<dbReference type="EC" id="2.3.1.-" evidence="4"/>
<keyword evidence="4" id="KW-0046">Antibiotic resistance</keyword>
<keyword evidence="3 4" id="KW-0012">Acyltransferase</keyword>
<organism evidence="5 6">
    <name type="scientific">Candidatus Desantisbacteria bacterium CG_4_10_14_0_8_um_filter_48_22</name>
    <dbReference type="NCBI Taxonomy" id="1974543"/>
    <lineage>
        <taxon>Bacteria</taxon>
        <taxon>Candidatus Desantisiibacteriota</taxon>
    </lineage>
</organism>
<comment type="catalytic activity">
    <reaction evidence="4">
        <text>a 2-deoxystreptamine antibiotic + acetyl-CoA = an N(3)-acetyl-2-deoxystreptamine antibiotic + CoA + H(+)</text>
        <dbReference type="Rhea" id="RHEA:12665"/>
        <dbReference type="ChEBI" id="CHEBI:15378"/>
        <dbReference type="ChEBI" id="CHEBI:57287"/>
        <dbReference type="ChEBI" id="CHEBI:57288"/>
        <dbReference type="ChEBI" id="CHEBI:57921"/>
        <dbReference type="ChEBI" id="CHEBI:77452"/>
        <dbReference type="EC" id="2.3.1.81"/>
    </reaction>
</comment>
<keyword evidence="2 4" id="KW-0808">Transferase</keyword>
<evidence type="ECO:0000256" key="3">
    <source>
        <dbReference type="ARBA" id="ARBA00023315"/>
    </source>
</evidence>
<evidence type="ECO:0000313" key="5">
    <source>
        <dbReference type="EMBL" id="PIZ14649.1"/>
    </source>
</evidence>
<dbReference type="Pfam" id="PF02522">
    <property type="entry name" value="Antibiotic_NAT"/>
    <property type="match status" value="1"/>
</dbReference>
<comment type="caution">
    <text evidence="5">The sequence shown here is derived from an EMBL/GenBank/DDBJ whole genome shotgun (WGS) entry which is preliminary data.</text>
</comment>
<dbReference type="EMBL" id="PFMR01000321">
    <property type="protein sequence ID" value="PIZ14649.1"/>
    <property type="molecule type" value="Genomic_DNA"/>
</dbReference>
<reference evidence="6" key="1">
    <citation type="submission" date="2017-09" db="EMBL/GenBank/DDBJ databases">
        <title>Depth-based differentiation of microbial function through sediment-hosted aquifers and enrichment of novel symbionts in the deep terrestrial subsurface.</title>
        <authorList>
            <person name="Probst A.J."/>
            <person name="Ladd B."/>
            <person name="Jarett J.K."/>
            <person name="Geller-Mcgrath D.E."/>
            <person name="Sieber C.M.K."/>
            <person name="Emerson J.B."/>
            <person name="Anantharaman K."/>
            <person name="Thomas B.C."/>
            <person name="Malmstrom R."/>
            <person name="Stieglmeier M."/>
            <person name="Klingl A."/>
            <person name="Woyke T."/>
            <person name="Ryan C.M."/>
            <person name="Banfield J.F."/>
        </authorList>
    </citation>
    <scope>NUCLEOTIDE SEQUENCE [LARGE SCALE GENOMIC DNA]</scope>
</reference>
<dbReference type="PANTHER" id="PTHR11104:SF0">
    <property type="entry name" value="SPBETA PROPHAGE-DERIVED AMINOGLYCOSIDE N(3')-ACETYLTRANSFERASE-LIKE PROTEIN YOKD"/>
    <property type="match status" value="1"/>
</dbReference>
<sequence length="262" mass="28248">MNIITKQEIKRDLVENTGLKEGSNVLVHSSLKSFGWVEGGADAVIDSLIETVGASGTVLVPTLTGSAQLTAASPPVFDVLNTPCWTGTIPETFRKRKNAVRSLGPTHSVAAIGRQAEFLTEGHQLCSTPCGKGSPYDKLCSADNGYVLMIGIGLACFTTFHCAEELAGVDYQLQPEPVDAVIIDRSGRKIIARTKIHRYGIVRDFPKMEPLLLSRGIMKAGLSGNASLKLIKAREMMDFTLRKLEEDPCFLLSEEGKRAAAG</sequence>